<evidence type="ECO:0000313" key="1">
    <source>
        <dbReference type="EMBL" id="KAK7056783.1"/>
    </source>
</evidence>
<dbReference type="InterPro" id="IPR032675">
    <property type="entry name" value="LRR_dom_sf"/>
</dbReference>
<comment type="caution">
    <text evidence="1">The sequence shown here is derived from an EMBL/GenBank/DDBJ whole genome shotgun (WGS) entry which is preliminary data.</text>
</comment>
<dbReference type="Proteomes" id="UP001383192">
    <property type="component" value="Unassembled WGS sequence"/>
</dbReference>
<organism evidence="1 2">
    <name type="scientific">Paramarasmius palmivorus</name>
    <dbReference type="NCBI Taxonomy" id="297713"/>
    <lineage>
        <taxon>Eukaryota</taxon>
        <taxon>Fungi</taxon>
        <taxon>Dikarya</taxon>
        <taxon>Basidiomycota</taxon>
        <taxon>Agaricomycotina</taxon>
        <taxon>Agaricomycetes</taxon>
        <taxon>Agaricomycetidae</taxon>
        <taxon>Agaricales</taxon>
        <taxon>Marasmiineae</taxon>
        <taxon>Marasmiaceae</taxon>
        <taxon>Paramarasmius</taxon>
    </lineage>
</organism>
<dbReference type="AlphaFoldDB" id="A0AAW0DZ99"/>
<proteinExistence type="predicted"/>
<keyword evidence="2" id="KW-1185">Reference proteome</keyword>
<dbReference type="SUPFAM" id="SSF52047">
    <property type="entry name" value="RNI-like"/>
    <property type="match status" value="1"/>
</dbReference>
<name>A0AAW0DZ99_9AGAR</name>
<reference evidence="1 2" key="1">
    <citation type="submission" date="2024-01" db="EMBL/GenBank/DDBJ databases">
        <title>A draft genome for a cacao thread blight-causing isolate of Paramarasmius palmivorus.</title>
        <authorList>
            <person name="Baruah I.K."/>
            <person name="Bukari Y."/>
            <person name="Amoako-Attah I."/>
            <person name="Meinhardt L.W."/>
            <person name="Bailey B.A."/>
            <person name="Cohen S.P."/>
        </authorList>
    </citation>
    <scope>NUCLEOTIDE SEQUENCE [LARGE SCALE GENOMIC DNA]</scope>
    <source>
        <strain evidence="1 2">GH-12</strain>
    </source>
</reference>
<evidence type="ECO:0008006" key="3">
    <source>
        <dbReference type="Google" id="ProtNLM"/>
    </source>
</evidence>
<dbReference type="EMBL" id="JAYKXP010000006">
    <property type="protein sequence ID" value="KAK7056783.1"/>
    <property type="molecule type" value="Genomic_DNA"/>
</dbReference>
<accession>A0AAW0DZ99</accession>
<dbReference type="Gene3D" id="3.80.10.10">
    <property type="entry name" value="Ribonuclease Inhibitor"/>
    <property type="match status" value="1"/>
</dbReference>
<gene>
    <name evidence="1" type="ORF">VNI00_002500</name>
</gene>
<evidence type="ECO:0000313" key="2">
    <source>
        <dbReference type="Proteomes" id="UP001383192"/>
    </source>
</evidence>
<sequence>MDQTQAHPPHPALCMPEIVLIIFQFCEPSELSYRNFALVSPLWFSTYVREQWHTVRDPSCLIAATCNFETKQCADMFARTYAPRIRRLDFDERCVDPMALDRVFDILSSGTSSTGVLLPMVTSFRLVNPVNPSRLQKFLHGTIAQQIMDLIIMDDFQDSRCSNRSLSSRREFADLLACIPERIPGLKRLEITLQGIRDIPVYDKITRSMTKLEYLRLPSSAYLPGFDFLLASQKTRVLAFGPSKDVMEMASYHPSPDYIFVPATLLPDSLQHLTEIELSCCTLPVAMRFFESFTGGCLKRIAITIHVGRMAPEIPSPDALRHLHLVISQSSLLEDIYLGFTADRKGFEVTVLAKQDPPLSDLITERDLWAFTTCAKLKSFRFHHIYPVSISVSGVLALTKCWPQLRTLAICPEPVLPLDQFPRGMKHLDWGAYHFISRHCPLLVSLEVLIIDTPGQVYSPALMKAIRKSTERLRSLCHLNLGSFCTFPEVYEGGSTSVISGETRHYDADFYSVDILGGDTRWLTRYLKRPSELD</sequence>
<protein>
    <recommendedName>
        <fullName evidence="3">F-box domain-containing protein</fullName>
    </recommendedName>
</protein>